<dbReference type="EMBL" id="JGDS01000045">
    <property type="protein sequence ID" value="EXZ73918.1"/>
    <property type="molecule type" value="Genomic_DNA"/>
</dbReference>
<protein>
    <submittedName>
        <fullName evidence="1">Uncharacterized protein</fullName>
    </submittedName>
</protein>
<sequence>MIIRPLYFPFFRADTRQGSEKRSLFDCPFIHSTVITSFYPPEESYLEMFRP</sequence>
<evidence type="ECO:0000313" key="2">
    <source>
        <dbReference type="Proteomes" id="UP000020938"/>
    </source>
</evidence>
<accession>A0A016AXV4</accession>
<name>A0A016AXV4_BACFG</name>
<evidence type="ECO:0000313" key="1">
    <source>
        <dbReference type="EMBL" id="EXZ73918.1"/>
    </source>
</evidence>
<proteinExistence type="predicted"/>
<comment type="caution">
    <text evidence="1">The sequence shown here is derived from an EMBL/GenBank/DDBJ whole genome shotgun (WGS) entry which is preliminary data.</text>
</comment>
<organism evidence="1 2">
    <name type="scientific">Bacteroides fragilis str. 3976T8</name>
    <dbReference type="NCBI Taxonomy" id="1339314"/>
    <lineage>
        <taxon>Bacteria</taxon>
        <taxon>Pseudomonadati</taxon>
        <taxon>Bacteroidota</taxon>
        <taxon>Bacteroidia</taxon>
        <taxon>Bacteroidales</taxon>
        <taxon>Bacteroidaceae</taxon>
        <taxon>Bacteroides</taxon>
    </lineage>
</organism>
<gene>
    <name evidence="1" type="ORF">M123_1657</name>
</gene>
<dbReference type="Proteomes" id="UP000020938">
    <property type="component" value="Unassembled WGS sequence"/>
</dbReference>
<reference evidence="1 2" key="1">
    <citation type="submission" date="2014-02" db="EMBL/GenBank/DDBJ databases">
        <authorList>
            <person name="Sears C."/>
            <person name="Carroll K."/>
            <person name="Sack B.R."/>
            <person name="Qadri F."/>
            <person name="Myers L.L."/>
            <person name="Chung G.-T."/>
            <person name="Escheverria P."/>
            <person name="Fraser C.M."/>
            <person name="Sadzewicz L."/>
            <person name="Shefchek K.A."/>
            <person name="Tallon L."/>
            <person name="Das S.P."/>
            <person name="Daugherty S."/>
            <person name="Mongodin E.F."/>
        </authorList>
    </citation>
    <scope>NUCLEOTIDE SEQUENCE [LARGE SCALE GENOMIC DNA]</scope>
    <source>
        <strain evidence="1 2">3976T8</strain>
    </source>
</reference>
<dbReference type="AlphaFoldDB" id="A0A016AXV4"/>